<name>A0A0E2D1Z0_LEPIR</name>
<evidence type="ECO:0000313" key="1">
    <source>
        <dbReference type="EMBL" id="EKR53896.1"/>
    </source>
</evidence>
<proteinExistence type="predicted"/>
<dbReference type="Proteomes" id="UP000001340">
    <property type="component" value="Unassembled WGS sequence"/>
</dbReference>
<dbReference type="AlphaFoldDB" id="A0A0E2D1Z0"/>
<accession>A0A0E2D1Z0</accession>
<reference evidence="1 2" key="1">
    <citation type="submission" date="2012-10" db="EMBL/GenBank/DDBJ databases">
        <authorList>
            <person name="Harkins D.M."/>
            <person name="Durkin A.S."/>
            <person name="Brinkac L.M."/>
            <person name="Haft D.H."/>
            <person name="Selengut J.D."/>
            <person name="Sanka R."/>
            <person name="DePew J."/>
            <person name="Purushe J."/>
            <person name="Chanthongthip A."/>
            <person name="Lattana O."/>
            <person name="Phetsouvanh R."/>
            <person name="Newton P.N."/>
            <person name="Vinetz J.M."/>
            <person name="Sutton G.G."/>
            <person name="Nierman W.C."/>
            <person name="Fouts D.E."/>
        </authorList>
    </citation>
    <scope>NUCLEOTIDE SEQUENCE [LARGE SCALE GENOMIC DNA]</scope>
    <source>
        <strain evidence="1 2">UI 12758</strain>
    </source>
</reference>
<evidence type="ECO:0000313" key="2">
    <source>
        <dbReference type="Proteomes" id="UP000001340"/>
    </source>
</evidence>
<dbReference type="RefSeq" id="WP_001265819.1">
    <property type="nucleotide sequence ID" value="NZ_AHNR02000062.1"/>
</dbReference>
<dbReference type="GeneID" id="61142846"/>
<comment type="caution">
    <text evidence="1">The sequence shown here is derived from an EMBL/GenBank/DDBJ whole genome shotgun (WGS) entry which is preliminary data.</text>
</comment>
<dbReference type="EMBL" id="AHNR02000062">
    <property type="protein sequence ID" value="EKR53896.1"/>
    <property type="molecule type" value="Genomic_DNA"/>
</dbReference>
<organism evidence="1 2">
    <name type="scientific">Leptospira interrogans str. UI 12758</name>
    <dbReference type="NCBI Taxonomy" id="1049938"/>
    <lineage>
        <taxon>Bacteria</taxon>
        <taxon>Pseudomonadati</taxon>
        <taxon>Spirochaetota</taxon>
        <taxon>Spirochaetia</taxon>
        <taxon>Leptospirales</taxon>
        <taxon>Leptospiraceae</taxon>
        <taxon>Leptospira</taxon>
    </lineage>
</organism>
<sequence>MRVPTDLVTLRILNTHNSNLVFVRIPTIYNFKKIQNKNIKTDNVFFDFTISTIKTHKNGNQERTADSSKT</sequence>
<gene>
    <name evidence="1" type="ORF">LEP1GSC105_1994</name>
</gene>
<protein>
    <submittedName>
        <fullName evidence="1">Uncharacterized protein</fullName>
    </submittedName>
</protein>